<dbReference type="OrthoDB" id="9769565at2"/>
<dbReference type="Pfam" id="PF01494">
    <property type="entry name" value="FAD_binding_3"/>
    <property type="match status" value="1"/>
</dbReference>
<reference evidence="9 10" key="1">
    <citation type="submission" date="2015-10" db="EMBL/GenBank/DDBJ databases">
        <title>Genome sequencing and analysis of members of genus Stenotrophomonas.</title>
        <authorList>
            <person name="Patil P.P."/>
            <person name="Midha S."/>
            <person name="Patil P.B."/>
        </authorList>
    </citation>
    <scope>NUCLEOTIDE SEQUENCE [LARGE SCALE GENOMIC DNA]</scope>
    <source>
        <strain evidence="9 10">JCM 16536</strain>
    </source>
</reference>
<dbReference type="GO" id="GO:0071949">
    <property type="term" value="F:FAD binding"/>
    <property type="evidence" value="ECO:0007669"/>
    <property type="project" value="InterPro"/>
</dbReference>
<dbReference type="RefSeq" id="WP_057645756.1">
    <property type="nucleotide sequence ID" value="NZ_LLXU01000059.1"/>
</dbReference>
<gene>
    <name evidence="9" type="ORF">ARC20_06920</name>
</gene>
<dbReference type="GO" id="GO:0016705">
    <property type="term" value="F:oxidoreductase activity, acting on paired donors, with incorporation or reduction of molecular oxygen"/>
    <property type="evidence" value="ECO:0007669"/>
    <property type="project" value="InterPro"/>
</dbReference>
<dbReference type="STRING" id="676599.ARC20_06920"/>
<dbReference type="AlphaFoldDB" id="A0A0R0AKY9"/>
<dbReference type="PANTHER" id="PTHR43876">
    <property type="entry name" value="UBIQUINONE BIOSYNTHESIS MONOOXYGENASE COQ6, MITOCHONDRIAL"/>
    <property type="match status" value="1"/>
</dbReference>
<comment type="caution">
    <text evidence="9">The sequence shown here is derived from an EMBL/GenBank/DDBJ whole genome shotgun (WGS) entry which is preliminary data.</text>
</comment>
<evidence type="ECO:0000313" key="9">
    <source>
        <dbReference type="EMBL" id="KRG45936.1"/>
    </source>
</evidence>
<keyword evidence="5" id="KW-0274">FAD</keyword>
<feature type="domain" description="FAD-binding" evidence="8">
    <location>
        <begin position="4"/>
        <end position="334"/>
    </location>
</feature>
<evidence type="ECO:0000256" key="4">
    <source>
        <dbReference type="ARBA" id="ARBA00022630"/>
    </source>
</evidence>
<protein>
    <recommendedName>
        <fullName evidence="8">FAD-binding domain-containing protein</fullName>
    </recommendedName>
</protein>
<evidence type="ECO:0000256" key="5">
    <source>
        <dbReference type="ARBA" id="ARBA00022827"/>
    </source>
</evidence>
<dbReference type="NCBIfam" id="TIGR01988">
    <property type="entry name" value="Ubi-OHases"/>
    <property type="match status" value="1"/>
</dbReference>
<dbReference type="GO" id="GO:0004497">
    <property type="term" value="F:monooxygenase activity"/>
    <property type="evidence" value="ECO:0007669"/>
    <property type="project" value="UniProtKB-KW"/>
</dbReference>
<dbReference type="PANTHER" id="PTHR43876:SF25">
    <property type="entry name" value="MONOOXYGENASE NMA2164"/>
    <property type="match status" value="1"/>
</dbReference>
<dbReference type="InterPro" id="IPR036188">
    <property type="entry name" value="FAD/NAD-bd_sf"/>
</dbReference>
<name>A0A0R0AKY9_9GAMM</name>
<dbReference type="GO" id="GO:0006744">
    <property type="term" value="P:ubiquinone biosynthetic process"/>
    <property type="evidence" value="ECO:0007669"/>
    <property type="project" value="UniProtKB-UniPathway"/>
</dbReference>
<comment type="pathway">
    <text evidence="2">Cofactor biosynthesis; ubiquinone biosynthesis.</text>
</comment>
<keyword evidence="10" id="KW-1185">Reference proteome</keyword>
<keyword evidence="6" id="KW-0560">Oxidoreductase</keyword>
<evidence type="ECO:0000256" key="7">
    <source>
        <dbReference type="ARBA" id="ARBA00023033"/>
    </source>
</evidence>
<dbReference type="SUPFAM" id="SSF51905">
    <property type="entry name" value="FAD/NAD(P)-binding domain"/>
    <property type="match status" value="1"/>
</dbReference>
<dbReference type="NCBIfam" id="NF006593">
    <property type="entry name" value="PRK09126.1"/>
    <property type="match status" value="1"/>
</dbReference>
<dbReference type="UniPathway" id="UPA00232"/>
<keyword evidence="7" id="KW-0503">Monooxygenase</keyword>
<organism evidence="9 10">
    <name type="scientific">Stenotrophomonas panacihumi</name>
    <dbReference type="NCBI Taxonomy" id="676599"/>
    <lineage>
        <taxon>Bacteria</taxon>
        <taxon>Pseudomonadati</taxon>
        <taxon>Pseudomonadota</taxon>
        <taxon>Gammaproteobacteria</taxon>
        <taxon>Lysobacterales</taxon>
        <taxon>Lysobacteraceae</taxon>
        <taxon>Stenotrophomonas</taxon>
    </lineage>
</organism>
<proteinExistence type="inferred from homology"/>
<evidence type="ECO:0000256" key="1">
    <source>
        <dbReference type="ARBA" id="ARBA00001974"/>
    </source>
</evidence>
<dbReference type="Gene3D" id="3.50.50.60">
    <property type="entry name" value="FAD/NAD(P)-binding domain"/>
    <property type="match status" value="2"/>
</dbReference>
<evidence type="ECO:0000256" key="2">
    <source>
        <dbReference type="ARBA" id="ARBA00004749"/>
    </source>
</evidence>
<dbReference type="EMBL" id="LLXU01000059">
    <property type="protein sequence ID" value="KRG45936.1"/>
    <property type="molecule type" value="Genomic_DNA"/>
</dbReference>
<dbReference type="InterPro" id="IPR010971">
    <property type="entry name" value="UbiH/COQ6"/>
</dbReference>
<dbReference type="InterPro" id="IPR051205">
    <property type="entry name" value="UbiH/COQ6_monooxygenase"/>
</dbReference>
<evidence type="ECO:0000313" key="10">
    <source>
        <dbReference type="Proteomes" id="UP000051802"/>
    </source>
</evidence>
<comment type="similarity">
    <text evidence="3">Belongs to the UbiH/COQ6 family.</text>
</comment>
<evidence type="ECO:0000256" key="3">
    <source>
        <dbReference type="ARBA" id="ARBA00005349"/>
    </source>
</evidence>
<sequence>MQQVDIAIVGAGPVGLSFARSLAGSGLSLALIEQQPRQSLAEPAFDGREIALTHASRQLLEQLGLWARFAPEDIAPLKQAKVMNGGSPFALDFAPPSDGGELGWLVPNQRIREAAWDAVAGQAGLRLVDGASVTGLHREGAITHLALGGGEPTVSARLVVAADSRFSAVRRLLGIGARTRDFGKTMLVCRMSHEFPHHGAAWEWFGHGRTMALLPLQGNRAGAVLTLAPARVAELLAMDEDDFGAAVSECFEYRLGHMRQEGSRHAYPLVGVYADRFCAPGAALIGDAAVGMHPVTAHGFNFGLQGQAWLARGILEAVSAGRDFAAAPVLSAYDRAHRRATRPLYEATHAIAGLYTDDRLPARLLRDAALRVASKVAPFRQAIAAHLTQRERGSGFSRFSPR</sequence>
<evidence type="ECO:0000256" key="6">
    <source>
        <dbReference type="ARBA" id="ARBA00023002"/>
    </source>
</evidence>
<comment type="cofactor">
    <cofactor evidence="1">
        <name>FAD</name>
        <dbReference type="ChEBI" id="CHEBI:57692"/>
    </cofactor>
</comment>
<dbReference type="PRINTS" id="PR00420">
    <property type="entry name" value="RNGMNOXGNASE"/>
</dbReference>
<dbReference type="InterPro" id="IPR002938">
    <property type="entry name" value="FAD-bd"/>
</dbReference>
<evidence type="ECO:0000259" key="8">
    <source>
        <dbReference type="Pfam" id="PF01494"/>
    </source>
</evidence>
<dbReference type="Proteomes" id="UP000051802">
    <property type="component" value="Unassembled WGS sequence"/>
</dbReference>
<accession>A0A0R0AKY9</accession>
<keyword evidence="4" id="KW-0285">Flavoprotein</keyword>